<evidence type="ECO:0000313" key="5">
    <source>
        <dbReference type="EMBL" id="MFD2913483.1"/>
    </source>
</evidence>
<evidence type="ECO:0000256" key="3">
    <source>
        <dbReference type="ARBA" id="ARBA00038502"/>
    </source>
</evidence>
<sequence length="188" mass="22375">MKLKEEKFNYISETERLIIRPLKIDDYENWLNEFKNRHPSQNRYDKGKINMTECTLEWFHSLVDKHQELALTDTAHVFGVFRKEIGTHLGMVDFSTLARDGFQWGRIGYAIHNQYWKKGYGKEAVKEALNIAFKHLKFHRVEAHINIDNTPSIHLAESVGMEFECMRKGFIYENSEWTDHLVYYKNSK</sequence>
<dbReference type="PROSITE" id="PS51186">
    <property type="entry name" value="GNAT"/>
    <property type="match status" value="1"/>
</dbReference>
<evidence type="ECO:0000313" key="6">
    <source>
        <dbReference type="Proteomes" id="UP001597561"/>
    </source>
</evidence>
<accession>A0ABW5ZKL6</accession>
<comment type="similarity">
    <text evidence="3">Belongs to the acetyltransferase family. RimJ subfamily.</text>
</comment>
<keyword evidence="1 5" id="KW-0808">Transferase</keyword>
<dbReference type="Proteomes" id="UP001597561">
    <property type="component" value="Unassembled WGS sequence"/>
</dbReference>
<keyword evidence="2 5" id="KW-0012">Acyltransferase</keyword>
<proteinExistence type="inferred from homology"/>
<dbReference type="RefSeq" id="WP_204728401.1">
    <property type="nucleotide sequence ID" value="NZ_JAFBDK010000003.1"/>
</dbReference>
<comment type="caution">
    <text evidence="5">The sequence shown here is derived from an EMBL/GenBank/DDBJ whole genome shotgun (WGS) entry which is preliminary data.</text>
</comment>
<reference evidence="6" key="1">
    <citation type="journal article" date="2019" name="Int. J. Syst. Evol. Microbiol.">
        <title>The Global Catalogue of Microorganisms (GCM) 10K type strain sequencing project: providing services to taxonomists for standard genome sequencing and annotation.</title>
        <authorList>
            <consortium name="The Broad Institute Genomics Platform"/>
            <consortium name="The Broad Institute Genome Sequencing Center for Infectious Disease"/>
            <person name="Wu L."/>
            <person name="Ma J."/>
        </authorList>
    </citation>
    <scope>NUCLEOTIDE SEQUENCE [LARGE SCALE GENOMIC DNA]</scope>
    <source>
        <strain evidence="6">KCTC 13528</strain>
    </source>
</reference>
<feature type="domain" description="N-acetyltransferase" evidence="4">
    <location>
        <begin position="17"/>
        <end position="188"/>
    </location>
</feature>
<organism evidence="5 6">
    <name type="scientific">Jeotgalibacillus terrae</name>
    <dbReference type="NCBI Taxonomy" id="587735"/>
    <lineage>
        <taxon>Bacteria</taxon>
        <taxon>Bacillati</taxon>
        <taxon>Bacillota</taxon>
        <taxon>Bacilli</taxon>
        <taxon>Bacillales</taxon>
        <taxon>Caryophanaceae</taxon>
        <taxon>Jeotgalibacillus</taxon>
    </lineage>
</organism>
<dbReference type="EMBL" id="JBHUPG010000031">
    <property type="protein sequence ID" value="MFD2913483.1"/>
    <property type="molecule type" value="Genomic_DNA"/>
</dbReference>
<dbReference type="EC" id="2.3.-.-" evidence="5"/>
<dbReference type="SUPFAM" id="SSF55729">
    <property type="entry name" value="Acyl-CoA N-acyltransferases (Nat)"/>
    <property type="match status" value="1"/>
</dbReference>
<dbReference type="InterPro" id="IPR000182">
    <property type="entry name" value="GNAT_dom"/>
</dbReference>
<evidence type="ECO:0000256" key="1">
    <source>
        <dbReference type="ARBA" id="ARBA00022679"/>
    </source>
</evidence>
<keyword evidence="6" id="KW-1185">Reference proteome</keyword>
<dbReference type="GO" id="GO:0016746">
    <property type="term" value="F:acyltransferase activity"/>
    <property type="evidence" value="ECO:0007669"/>
    <property type="project" value="UniProtKB-KW"/>
</dbReference>
<dbReference type="InterPro" id="IPR016181">
    <property type="entry name" value="Acyl_CoA_acyltransferase"/>
</dbReference>
<dbReference type="PANTHER" id="PTHR43792:SF8">
    <property type="entry name" value="[RIBOSOMAL PROTEIN US5]-ALANINE N-ACETYLTRANSFERASE"/>
    <property type="match status" value="1"/>
</dbReference>
<dbReference type="Gene3D" id="3.40.630.30">
    <property type="match status" value="1"/>
</dbReference>
<evidence type="ECO:0000259" key="4">
    <source>
        <dbReference type="PROSITE" id="PS51186"/>
    </source>
</evidence>
<dbReference type="PANTHER" id="PTHR43792">
    <property type="entry name" value="GNAT FAMILY, PUTATIVE (AFU_ORTHOLOGUE AFUA_3G00765)-RELATED-RELATED"/>
    <property type="match status" value="1"/>
</dbReference>
<gene>
    <name evidence="5" type="ORF">ACFS5P_16470</name>
</gene>
<protein>
    <submittedName>
        <fullName evidence="5">GNAT family N-acetyltransferase</fullName>
        <ecNumber evidence="5">2.3.-.-</ecNumber>
    </submittedName>
</protein>
<dbReference type="InterPro" id="IPR051531">
    <property type="entry name" value="N-acetyltransferase"/>
</dbReference>
<evidence type="ECO:0000256" key="2">
    <source>
        <dbReference type="ARBA" id="ARBA00023315"/>
    </source>
</evidence>
<dbReference type="Pfam" id="PF13302">
    <property type="entry name" value="Acetyltransf_3"/>
    <property type="match status" value="1"/>
</dbReference>
<name>A0ABW5ZKL6_9BACL</name>